<dbReference type="Proteomes" id="UP000006050">
    <property type="component" value="Chromosome"/>
</dbReference>
<dbReference type="PROSITE" id="PS51007">
    <property type="entry name" value="CYTC"/>
    <property type="match status" value="1"/>
</dbReference>
<gene>
    <name evidence="7" type="ordered locus">Belba_1300</name>
</gene>
<dbReference type="OrthoDB" id="9794322at2"/>
<protein>
    <submittedName>
        <fullName evidence="7">Cytochrome c, mono-and diheme variants family</fullName>
    </submittedName>
</protein>
<feature type="compositionally biased region" description="Basic and acidic residues" evidence="5">
    <location>
        <begin position="68"/>
        <end position="83"/>
    </location>
</feature>
<dbReference type="GO" id="GO:0009055">
    <property type="term" value="F:electron transfer activity"/>
    <property type="evidence" value="ECO:0007669"/>
    <property type="project" value="InterPro"/>
</dbReference>
<feature type="domain" description="Cytochrome c" evidence="6">
    <location>
        <begin position="48"/>
        <end position="134"/>
    </location>
</feature>
<keyword evidence="1 4" id="KW-0349">Heme</keyword>
<dbReference type="GO" id="GO:0046872">
    <property type="term" value="F:metal ion binding"/>
    <property type="evidence" value="ECO:0007669"/>
    <property type="project" value="UniProtKB-KW"/>
</dbReference>
<dbReference type="HOGENOM" id="CLU_101159_2_1_10"/>
<dbReference type="STRING" id="866536.Belba_1300"/>
<evidence type="ECO:0000313" key="8">
    <source>
        <dbReference type="Proteomes" id="UP000006050"/>
    </source>
</evidence>
<dbReference type="RefSeq" id="WP_014771924.1">
    <property type="nucleotide sequence ID" value="NC_018010.1"/>
</dbReference>
<dbReference type="Gene3D" id="1.10.760.10">
    <property type="entry name" value="Cytochrome c-like domain"/>
    <property type="match status" value="1"/>
</dbReference>
<dbReference type="InterPro" id="IPR009056">
    <property type="entry name" value="Cyt_c-like_dom"/>
</dbReference>
<sequence>MNKPTLFTLAISLTLVLYSFILPDQSTDWVVPESAKKVKNPTDAQDKENLAIGKTLYSKYCQSCHGKEGFGDGPKAKEMKGDMGDFSSKDFQTQTDGTLFYKITKGRADMPSFEKKIIDAEDRWLIVNYLRTLKE</sequence>
<evidence type="ECO:0000256" key="5">
    <source>
        <dbReference type="SAM" id="MobiDB-lite"/>
    </source>
</evidence>
<proteinExistence type="predicted"/>
<keyword evidence="2 4" id="KW-0479">Metal-binding</keyword>
<dbReference type="PANTHER" id="PTHR40394:SF2">
    <property type="entry name" value="QUINOL:CYTOCHROME C OXIDOREDUCTASE MEMBRANE PROTEIN"/>
    <property type="match status" value="1"/>
</dbReference>
<dbReference type="PATRIC" id="fig|866536.3.peg.1341"/>
<keyword evidence="3 4" id="KW-0408">Iron</keyword>
<dbReference type="SUPFAM" id="SSF46626">
    <property type="entry name" value="Cytochrome c"/>
    <property type="match status" value="1"/>
</dbReference>
<dbReference type="KEGG" id="bbd:Belba_1300"/>
<evidence type="ECO:0000259" key="6">
    <source>
        <dbReference type="PROSITE" id="PS51007"/>
    </source>
</evidence>
<evidence type="ECO:0000256" key="4">
    <source>
        <dbReference type="PROSITE-ProRule" id="PRU00433"/>
    </source>
</evidence>
<organism evidence="7 8">
    <name type="scientific">Belliella baltica (strain DSM 15883 / CIP 108006 / LMG 21964 / BA134)</name>
    <dbReference type="NCBI Taxonomy" id="866536"/>
    <lineage>
        <taxon>Bacteria</taxon>
        <taxon>Pseudomonadati</taxon>
        <taxon>Bacteroidota</taxon>
        <taxon>Cytophagia</taxon>
        <taxon>Cytophagales</taxon>
        <taxon>Cyclobacteriaceae</taxon>
        <taxon>Belliella</taxon>
    </lineage>
</organism>
<keyword evidence="8" id="KW-1185">Reference proteome</keyword>
<evidence type="ECO:0000256" key="1">
    <source>
        <dbReference type="ARBA" id="ARBA00022617"/>
    </source>
</evidence>
<dbReference type="PANTHER" id="PTHR40394">
    <property type="entry name" value="LIPOPROTEIN-RELATED"/>
    <property type="match status" value="1"/>
</dbReference>
<evidence type="ECO:0000313" key="7">
    <source>
        <dbReference type="EMBL" id="AFL83927.1"/>
    </source>
</evidence>
<accession>I3Z3V9</accession>
<evidence type="ECO:0000256" key="2">
    <source>
        <dbReference type="ARBA" id="ARBA00022723"/>
    </source>
</evidence>
<dbReference type="eggNOG" id="COG2010">
    <property type="taxonomic scope" value="Bacteria"/>
</dbReference>
<dbReference type="GO" id="GO:0020037">
    <property type="term" value="F:heme binding"/>
    <property type="evidence" value="ECO:0007669"/>
    <property type="project" value="InterPro"/>
</dbReference>
<feature type="region of interest" description="Disordered" evidence="5">
    <location>
        <begin position="68"/>
        <end position="90"/>
    </location>
</feature>
<dbReference type="EMBL" id="CP003281">
    <property type="protein sequence ID" value="AFL83927.1"/>
    <property type="molecule type" value="Genomic_DNA"/>
</dbReference>
<dbReference type="AlphaFoldDB" id="I3Z3V9"/>
<reference evidence="8" key="1">
    <citation type="submission" date="2012-06" db="EMBL/GenBank/DDBJ databases">
        <title>The complete genome of Belliella baltica DSM 15883.</title>
        <authorList>
            <person name="Lucas S."/>
            <person name="Copeland A."/>
            <person name="Lapidus A."/>
            <person name="Goodwin L."/>
            <person name="Pitluck S."/>
            <person name="Peters L."/>
            <person name="Mikhailova N."/>
            <person name="Davenport K."/>
            <person name="Kyrpides N."/>
            <person name="Mavromatis K."/>
            <person name="Pagani I."/>
            <person name="Ivanova N."/>
            <person name="Ovchinnikova G."/>
            <person name="Zeytun A."/>
            <person name="Detter J.C."/>
            <person name="Han C."/>
            <person name="Land M."/>
            <person name="Hauser L."/>
            <person name="Markowitz V."/>
            <person name="Cheng J.-F."/>
            <person name="Hugenholtz P."/>
            <person name="Woyke T."/>
            <person name="Wu D."/>
            <person name="Tindall B."/>
            <person name="Pomrenke H."/>
            <person name="Brambilla E."/>
            <person name="Klenk H.-P."/>
            <person name="Eisen J.A."/>
        </authorList>
    </citation>
    <scope>NUCLEOTIDE SEQUENCE [LARGE SCALE GENOMIC DNA]</scope>
    <source>
        <strain evidence="8">DSM 15883 / CIP 108006 / LMG 21964 / BA134</strain>
    </source>
</reference>
<evidence type="ECO:0000256" key="3">
    <source>
        <dbReference type="ARBA" id="ARBA00023004"/>
    </source>
</evidence>
<dbReference type="Pfam" id="PF13442">
    <property type="entry name" value="Cytochrome_CBB3"/>
    <property type="match status" value="1"/>
</dbReference>
<name>I3Z3V9_BELBD</name>
<dbReference type="InterPro" id="IPR036909">
    <property type="entry name" value="Cyt_c-like_dom_sf"/>
</dbReference>